<evidence type="ECO:0000256" key="4">
    <source>
        <dbReference type="ARBA" id="ARBA00023002"/>
    </source>
</evidence>
<dbReference type="GO" id="GO:0050660">
    <property type="term" value="F:flavin adenine dinucleotide binding"/>
    <property type="evidence" value="ECO:0007669"/>
    <property type="project" value="InterPro"/>
</dbReference>
<dbReference type="GO" id="GO:0050661">
    <property type="term" value="F:NADP binding"/>
    <property type="evidence" value="ECO:0007669"/>
    <property type="project" value="InterPro"/>
</dbReference>
<name>A0AAX4JZH6_9TREE</name>
<dbReference type="GeneID" id="91095852"/>
<dbReference type="EMBL" id="CP144103">
    <property type="protein sequence ID" value="WWC90249.1"/>
    <property type="molecule type" value="Genomic_DNA"/>
</dbReference>
<dbReference type="Pfam" id="PF13450">
    <property type="entry name" value="NAD_binding_8"/>
    <property type="match status" value="1"/>
</dbReference>
<dbReference type="SUPFAM" id="SSF51905">
    <property type="entry name" value="FAD/NAD(P)-binding domain"/>
    <property type="match status" value="1"/>
</dbReference>
<evidence type="ECO:0000313" key="6">
    <source>
        <dbReference type="Proteomes" id="UP001355207"/>
    </source>
</evidence>
<dbReference type="Proteomes" id="UP001355207">
    <property type="component" value="Chromosome 6"/>
</dbReference>
<evidence type="ECO:0000256" key="2">
    <source>
        <dbReference type="ARBA" id="ARBA00022630"/>
    </source>
</evidence>
<keyword evidence="3" id="KW-0274">FAD</keyword>
<reference evidence="5 6" key="1">
    <citation type="submission" date="2024-01" db="EMBL/GenBank/DDBJ databases">
        <title>Comparative genomics of Cryptococcus and Kwoniella reveals pathogenesis evolution and contrasting modes of karyotype evolution via chromosome fusion or intercentromeric recombination.</title>
        <authorList>
            <person name="Coelho M.A."/>
            <person name="David-Palma M."/>
            <person name="Shea T."/>
            <person name="Bowers K."/>
            <person name="McGinley-Smith S."/>
            <person name="Mohammad A.W."/>
            <person name="Gnirke A."/>
            <person name="Yurkov A.M."/>
            <person name="Nowrousian M."/>
            <person name="Sun S."/>
            <person name="Cuomo C.A."/>
            <person name="Heitman J."/>
        </authorList>
    </citation>
    <scope>NUCLEOTIDE SEQUENCE [LARGE SCALE GENOMIC DNA]</scope>
    <source>
        <strain evidence="5 6">CBS 6074</strain>
    </source>
</reference>
<dbReference type="InterPro" id="IPR020946">
    <property type="entry name" value="Flavin_mOase-like"/>
</dbReference>
<dbReference type="Gene3D" id="3.50.50.60">
    <property type="entry name" value="FAD/NAD(P)-binding domain"/>
    <property type="match status" value="2"/>
</dbReference>
<dbReference type="PRINTS" id="PR00419">
    <property type="entry name" value="ADXRDTASE"/>
</dbReference>
<evidence type="ECO:0000256" key="1">
    <source>
        <dbReference type="ARBA" id="ARBA00009183"/>
    </source>
</evidence>
<gene>
    <name evidence="5" type="ORF">L201_005182</name>
</gene>
<organism evidence="5 6">
    <name type="scientific">Kwoniella dendrophila CBS 6074</name>
    <dbReference type="NCBI Taxonomy" id="1295534"/>
    <lineage>
        <taxon>Eukaryota</taxon>
        <taxon>Fungi</taxon>
        <taxon>Dikarya</taxon>
        <taxon>Basidiomycota</taxon>
        <taxon>Agaricomycotina</taxon>
        <taxon>Tremellomycetes</taxon>
        <taxon>Tremellales</taxon>
        <taxon>Cryptococcaceae</taxon>
        <taxon>Kwoniella</taxon>
    </lineage>
</organism>
<evidence type="ECO:0000313" key="5">
    <source>
        <dbReference type="EMBL" id="WWC90249.1"/>
    </source>
</evidence>
<keyword evidence="4" id="KW-0560">Oxidoreductase</keyword>
<dbReference type="RefSeq" id="XP_066077012.1">
    <property type="nucleotide sequence ID" value="XM_066220915.1"/>
</dbReference>
<accession>A0AAX4JZH6</accession>
<protein>
    <recommendedName>
        <fullName evidence="7">Dimethylaniline monooxygenase</fullName>
    </recommendedName>
</protein>
<keyword evidence="6" id="KW-1185">Reference proteome</keyword>
<dbReference type="Pfam" id="PF00743">
    <property type="entry name" value="FMO-like"/>
    <property type="match status" value="2"/>
</dbReference>
<proteinExistence type="inferred from homology"/>
<dbReference type="InterPro" id="IPR036188">
    <property type="entry name" value="FAD/NAD-bd_sf"/>
</dbReference>
<dbReference type="AlphaFoldDB" id="A0AAX4JZH6"/>
<dbReference type="InterPro" id="IPR050346">
    <property type="entry name" value="FMO-like"/>
</dbReference>
<evidence type="ECO:0000256" key="3">
    <source>
        <dbReference type="ARBA" id="ARBA00022827"/>
    </source>
</evidence>
<sequence>MTIELQSTERYEFHHPIRTVAVIGSGPTGTPAARHLQEAGLKVRLFERQSQSGGIWNWRPSAALPLSVPTPPPSIGAFTPVIRETGIYNYKDENRKERDHFNPPNPCYWNLTNNVPTTTMAFKDFPYPEGTERNVSHSFLANYVHDYAKHFGLDKLASYNTRVEKAEKVAHKWRLNLRKVADEGDSQAREEQWSEEFDAVVVATGHYNAPYIPSLPGADVWANAWPEKVIHSQGYRKPEPYKGKTVLIVGIGTSGNDIARDLDPYVEKTYMVGRDKFRGPSAYQKQRKMQRLMLPDKAESIAEIKRFLPPKSQNQSIEESEIELTDGTIIKGVNEVIFATGYQYSFPFLPTYHEDYQGERSEKIRKHPLVKDGSGVLNLHKDVFYIPDPTLSFIGLSVNTSAFSFFEYQSISISRVYSSKAKLPSTFNLWNEYKNLMKEKGEGKFSHLLNRDGERKYVKETVEWLNYDASQPWSGAELVQGHSKEWLEESDKMAELLAAKYNVTPEQLKQINDEIDQASEQLSKDKQAQEQNDTQILSATLGVNPSTNANGPLRPTFNTAAEETNARAKEALARKSLAVEA</sequence>
<evidence type="ECO:0008006" key="7">
    <source>
        <dbReference type="Google" id="ProtNLM"/>
    </source>
</evidence>
<dbReference type="GO" id="GO:0004499">
    <property type="term" value="F:N,N-dimethylaniline monooxygenase activity"/>
    <property type="evidence" value="ECO:0007669"/>
    <property type="project" value="InterPro"/>
</dbReference>
<comment type="similarity">
    <text evidence="1">Belongs to the FMO family.</text>
</comment>
<dbReference type="PANTHER" id="PTHR23023">
    <property type="entry name" value="DIMETHYLANILINE MONOOXYGENASE"/>
    <property type="match status" value="1"/>
</dbReference>
<keyword evidence="2" id="KW-0285">Flavoprotein</keyword>